<organism evidence="2 3">
    <name type="scientific">Populus trichocarpa</name>
    <name type="common">Western balsam poplar</name>
    <name type="synonym">Populus balsamifera subsp. trichocarpa</name>
    <dbReference type="NCBI Taxonomy" id="3694"/>
    <lineage>
        <taxon>Eukaryota</taxon>
        <taxon>Viridiplantae</taxon>
        <taxon>Streptophyta</taxon>
        <taxon>Embryophyta</taxon>
        <taxon>Tracheophyta</taxon>
        <taxon>Spermatophyta</taxon>
        <taxon>Magnoliopsida</taxon>
        <taxon>eudicotyledons</taxon>
        <taxon>Gunneridae</taxon>
        <taxon>Pentapetalae</taxon>
        <taxon>rosids</taxon>
        <taxon>fabids</taxon>
        <taxon>Malpighiales</taxon>
        <taxon>Salicaceae</taxon>
        <taxon>Saliceae</taxon>
        <taxon>Populus</taxon>
    </lineage>
</organism>
<evidence type="ECO:0000313" key="3">
    <source>
        <dbReference type="Proteomes" id="UP000006729"/>
    </source>
</evidence>
<reference evidence="2 3" key="1">
    <citation type="journal article" date="2006" name="Science">
        <title>The genome of black cottonwood, Populus trichocarpa (Torr. &amp; Gray).</title>
        <authorList>
            <person name="Tuskan G.A."/>
            <person name="Difazio S."/>
            <person name="Jansson S."/>
            <person name="Bohlmann J."/>
            <person name="Grigoriev I."/>
            <person name="Hellsten U."/>
            <person name="Putnam N."/>
            <person name="Ralph S."/>
            <person name="Rombauts S."/>
            <person name="Salamov A."/>
            <person name="Schein J."/>
            <person name="Sterck L."/>
            <person name="Aerts A."/>
            <person name="Bhalerao R.R."/>
            <person name="Bhalerao R.P."/>
            <person name="Blaudez D."/>
            <person name="Boerjan W."/>
            <person name="Brun A."/>
            <person name="Brunner A."/>
            <person name="Busov V."/>
            <person name="Campbell M."/>
            <person name="Carlson J."/>
            <person name="Chalot M."/>
            <person name="Chapman J."/>
            <person name="Chen G.L."/>
            <person name="Cooper D."/>
            <person name="Coutinho P.M."/>
            <person name="Couturier J."/>
            <person name="Covert S."/>
            <person name="Cronk Q."/>
            <person name="Cunningham R."/>
            <person name="Davis J."/>
            <person name="Degroeve S."/>
            <person name="Dejardin A."/>
            <person name="Depamphilis C."/>
            <person name="Detter J."/>
            <person name="Dirks B."/>
            <person name="Dubchak I."/>
            <person name="Duplessis S."/>
            <person name="Ehlting J."/>
            <person name="Ellis B."/>
            <person name="Gendler K."/>
            <person name="Goodstein D."/>
            <person name="Gribskov M."/>
            <person name="Grimwood J."/>
            <person name="Groover A."/>
            <person name="Gunter L."/>
            <person name="Hamberger B."/>
            <person name="Heinze B."/>
            <person name="Helariutta Y."/>
            <person name="Henrissat B."/>
            <person name="Holligan D."/>
            <person name="Holt R."/>
            <person name="Huang W."/>
            <person name="Islam-Faridi N."/>
            <person name="Jones S."/>
            <person name="Jones-Rhoades M."/>
            <person name="Jorgensen R."/>
            <person name="Joshi C."/>
            <person name="Kangasjarvi J."/>
            <person name="Karlsson J."/>
            <person name="Kelleher C."/>
            <person name="Kirkpatrick R."/>
            <person name="Kirst M."/>
            <person name="Kohler A."/>
            <person name="Kalluri U."/>
            <person name="Larimer F."/>
            <person name="Leebens-Mack J."/>
            <person name="Leple J.C."/>
            <person name="Locascio P."/>
            <person name="Lou Y."/>
            <person name="Lucas S."/>
            <person name="Martin F."/>
            <person name="Montanini B."/>
            <person name="Napoli C."/>
            <person name="Nelson D.R."/>
            <person name="Nelson C."/>
            <person name="Nieminen K."/>
            <person name="Nilsson O."/>
            <person name="Pereda V."/>
            <person name="Peter G."/>
            <person name="Philippe R."/>
            <person name="Pilate G."/>
            <person name="Poliakov A."/>
            <person name="Razumovskaya J."/>
            <person name="Richardson P."/>
            <person name="Rinaldi C."/>
            <person name="Ritland K."/>
            <person name="Rouze P."/>
            <person name="Ryaboy D."/>
            <person name="Schmutz J."/>
            <person name="Schrader J."/>
            <person name="Segerman B."/>
            <person name="Shin H."/>
            <person name="Siddiqui A."/>
            <person name="Sterky F."/>
            <person name="Terry A."/>
            <person name="Tsai C.J."/>
            <person name="Uberbacher E."/>
            <person name="Unneberg P."/>
            <person name="Vahala J."/>
            <person name="Wall K."/>
            <person name="Wessler S."/>
            <person name="Yang G."/>
            <person name="Yin T."/>
            <person name="Douglas C."/>
            <person name="Marra M."/>
            <person name="Sandberg G."/>
            <person name="Van de Peer Y."/>
            <person name="Rokhsar D."/>
        </authorList>
    </citation>
    <scope>NUCLEOTIDE SEQUENCE [LARGE SCALE GENOMIC DNA]</scope>
    <source>
        <strain evidence="3">cv. Nisqually</strain>
    </source>
</reference>
<dbReference type="EMBL" id="CM009294">
    <property type="protein sequence ID" value="RQO90108.1"/>
    <property type="molecule type" value="Genomic_DNA"/>
</dbReference>
<protein>
    <submittedName>
        <fullName evidence="2">Uncharacterized protein</fullName>
    </submittedName>
</protein>
<keyword evidence="1" id="KW-1133">Transmembrane helix</keyword>
<feature type="transmembrane region" description="Helical" evidence="1">
    <location>
        <begin position="6"/>
        <end position="28"/>
    </location>
</feature>
<sequence>MDSVNGSAIFLFLVEWTLLMEVLSVLYIEHKKALSVTNFKLVAIYMHDAININQRLSLEVAYHVCFIPPIFSLTSHFVSLIILFP</sequence>
<accession>A0A3N7G8A6</accession>
<proteinExistence type="predicted"/>
<dbReference type="InParanoid" id="A0A3N7G8A6"/>
<gene>
    <name evidence="2" type="ORF">POPTR_005G064950</name>
</gene>
<name>A0A3N7G8A6_POPTR</name>
<dbReference type="AlphaFoldDB" id="A0A3N7G8A6"/>
<keyword evidence="1" id="KW-0812">Transmembrane</keyword>
<feature type="transmembrane region" description="Helical" evidence="1">
    <location>
        <begin position="60"/>
        <end position="84"/>
    </location>
</feature>
<keyword evidence="1" id="KW-0472">Membrane</keyword>
<evidence type="ECO:0000256" key="1">
    <source>
        <dbReference type="SAM" id="Phobius"/>
    </source>
</evidence>
<dbReference type="Proteomes" id="UP000006729">
    <property type="component" value="Chromosome 5"/>
</dbReference>
<keyword evidence="3" id="KW-1185">Reference proteome</keyword>
<evidence type="ECO:0000313" key="2">
    <source>
        <dbReference type="EMBL" id="RQO90108.1"/>
    </source>
</evidence>